<evidence type="ECO:0000313" key="2">
    <source>
        <dbReference type="EMBL" id="QHU20559.1"/>
    </source>
</evidence>
<organism evidence="2">
    <name type="scientific">viral metagenome</name>
    <dbReference type="NCBI Taxonomy" id="1070528"/>
    <lineage>
        <taxon>unclassified sequences</taxon>
        <taxon>metagenomes</taxon>
        <taxon>organismal metagenomes</taxon>
    </lineage>
</organism>
<dbReference type="AlphaFoldDB" id="A0A6C0KSH7"/>
<dbReference type="SUPFAM" id="SSF58113">
    <property type="entry name" value="Apolipoprotein A-I"/>
    <property type="match status" value="1"/>
</dbReference>
<proteinExistence type="predicted"/>
<name>A0A6C0KSH7_9ZZZZ</name>
<dbReference type="EMBL" id="MN740969">
    <property type="protein sequence ID" value="QHU20559.1"/>
    <property type="molecule type" value="Genomic_DNA"/>
</dbReference>
<dbReference type="Gene3D" id="1.20.120.20">
    <property type="entry name" value="Apolipoprotein"/>
    <property type="match status" value="1"/>
</dbReference>
<reference evidence="2" key="1">
    <citation type="journal article" date="2020" name="Nature">
        <title>Giant virus diversity and host interactions through global metagenomics.</title>
        <authorList>
            <person name="Schulz F."/>
            <person name="Roux S."/>
            <person name="Paez-Espino D."/>
            <person name="Jungbluth S."/>
            <person name="Walsh D.A."/>
            <person name="Denef V.J."/>
            <person name="McMahon K.D."/>
            <person name="Konstantinidis K.T."/>
            <person name="Eloe-Fadrosh E.A."/>
            <person name="Kyrpides N.C."/>
            <person name="Woyke T."/>
        </authorList>
    </citation>
    <scope>NUCLEOTIDE SEQUENCE</scope>
    <source>
        <strain evidence="2">GVMAG-S-3300013093-109</strain>
    </source>
</reference>
<evidence type="ECO:0000256" key="1">
    <source>
        <dbReference type="SAM" id="MobiDB-lite"/>
    </source>
</evidence>
<sequence>MTEEIVVELSENVAEDAKESLDNVKESVEESLDDVKESVKESLEDVKESVEDVKESVEDVKEVINDVKVSLTKEQSTVITLYYDEAREAVSDILSGSLPTPVKVTKMIAALMKLMERVRYNDQPLKGCDKKAIVMELAHRLLVDLVSDRDILSEMLLSFHDMAEHLLETLADVSKNLAVVEEVTSGCCAMFLSVSKK</sequence>
<feature type="region of interest" description="Disordered" evidence="1">
    <location>
        <begin position="16"/>
        <end position="39"/>
    </location>
</feature>
<accession>A0A6C0KSH7</accession>
<protein>
    <submittedName>
        <fullName evidence="2">Uncharacterized protein</fullName>
    </submittedName>
</protein>